<evidence type="ECO:0000313" key="6">
    <source>
        <dbReference type="Proteomes" id="UP000004121"/>
    </source>
</evidence>
<dbReference type="InterPro" id="IPR011051">
    <property type="entry name" value="RmlC_Cupin_sf"/>
</dbReference>
<dbReference type="InterPro" id="IPR018062">
    <property type="entry name" value="HTH_AraC-typ_CS"/>
</dbReference>
<dbReference type="PANTHER" id="PTHR43280">
    <property type="entry name" value="ARAC-FAMILY TRANSCRIPTIONAL REGULATOR"/>
    <property type="match status" value="1"/>
</dbReference>
<reference evidence="5 6" key="1">
    <citation type="submission" date="2009-04" db="EMBL/GenBank/DDBJ databases">
        <authorList>
            <person name="Qin X."/>
            <person name="Bachman B."/>
            <person name="Battles P."/>
            <person name="Bell A."/>
            <person name="Bess C."/>
            <person name="Bickham C."/>
            <person name="Chaboub L."/>
            <person name="Chen D."/>
            <person name="Coyle M."/>
            <person name="Deiros D.R."/>
            <person name="Dinh H."/>
            <person name="Forbes L."/>
            <person name="Fowler G."/>
            <person name="Francisco L."/>
            <person name="Fu Q."/>
            <person name="Gubbala S."/>
            <person name="Hale W."/>
            <person name="Han Y."/>
            <person name="Hemphill L."/>
            <person name="Highlander S.K."/>
            <person name="Hirani K."/>
            <person name="Hogues M."/>
            <person name="Jackson L."/>
            <person name="Jakkamsetti A."/>
            <person name="Javaid M."/>
            <person name="Jiang H."/>
            <person name="Korchina V."/>
            <person name="Kovar C."/>
            <person name="Lara F."/>
            <person name="Lee S."/>
            <person name="Mata R."/>
            <person name="Mathew T."/>
            <person name="Moen C."/>
            <person name="Morales K."/>
            <person name="Munidasa M."/>
            <person name="Nazareth L."/>
            <person name="Ngo R."/>
            <person name="Nguyen L."/>
            <person name="Okwuonu G."/>
            <person name="Ongeri F."/>
            <person name="Patil S."/>
            <person name="Petrosino J."/>
            <person name="Pham C."/>
            <person name="Pham P."/>
            <person name="Pu L.-L."/>
            <person name="Puazo M."/>
            <person name="Raj R."/>
            <person name="Reid J."/>
            <person name="Rouhana J."/>
            <person name="Saada N."/>
            <person name="Shang Y."/>
            <person name="Simmons D."/>
            <person name="Thornton R."/>
            <person name="Warren J."/>
            <person name="Weissenberger G."/>
            <person name="Zhang J."/>
            <person name="Zhang L."/>
            <person name="Zhou C."/>
            <person name="Zhu D."/>
            <person name="Muzny D."/>
            <person name="Worley K."/>
            <person name="Gibbs R."/>
        </authorList>
    </citation>
    <scope>NUCLEOTIDE SEQUENCE [LARGE SCALE GENOMIC DNA]</scope>
    <source>
        <strain evidence="5 6">F0268</strain>
    </source>
</reference>
<keyword evidence="2" id="KW-0238">DNA-binding</keyword>
<feature type="domain" description="HTH araC/xylS-type" evidence="4">
    <location>
        <begin position="208"/>
        <end position="306"/>
    </location>
</feature>
<dbReference type="InterPro" id="IPR009057">
    <property type="entry name" value="Homeodomain-like_sf"/>
</dbReference>
<dbReference type="SUPFAM" id="SSF46689">
    <property type="entry name" value="Homeodomain-like"/>
    <property type="match status" value="1"/>
</dbReference>
<dbReference type="PROSITE" id="PS01124">
    <property type="entry name" value="HTH_ARAC_FAMILY_2"/>
    <property type="match status" value="1"/>
</dbReference>
<dbReference type="GO" id="GO:0003700">
    <property type="term" value="F:DNA-binding transcription factor activity"/>
    <property type="evidence" value="ECO:0007669"/>
    <property type="project" value="InterPro"/>
</dbReference>
<dbReference type="EMBL" id="ACKX01000190">
    <property type="protein sequence ID" value="EEJ50794.1"/>
    <property type="molecule type" value="Genomic_DNA"/>
</dbReference>
<dbReference type="SUPFAM" id="SSF51182">
    <property type="entry name" value="RmlC-like cupins"/>
    <property type="match status" value="1"/>
</dbReference>
<dbReference type="PROSITE" id="PS00041">
    <property type="entry name" value="HTH_ARAC_FAMILY_1"/>
    <property type="match status" value="1"/>
</dbReference>
<organism evidence="5 6">
    <name type="scientific">Oribacterium sinus F0268</name>
    <dbReference type="NCBI Taxonomy" id="585501"/>
    <lineage>
        <taxon>Bacteria</taxon>
        <taxon>Bacillati</taxon>
        <taxon>Bacillota</taxon>
        <taxon>Clostridia</taxon>
        <taxon>Lachnospirales</taxon>
        <taxon>Lachnospiraceae</taxon>
        <taxon>Oribacterium</taxon>
    </lineage>
</organism>
<dbReference type="Proteomes" id="UP000004121">
    <property type="component" value="Unassembled WGS sequence"/>
</dbReference>
<dbReference type="InParanoid" id="C2KZM6"/>
<dbReference type="HOGENOM" id="CLU_000445_88_12_9"/>
<accession>C2KZM6</accession>
<dbReference type="InterPro" id="IPR003313">
    <property type="entry name" value="AraC-bd"/>
</dbReference>
<keyword evidence="1" id="KW-0805">Transcription regulation</keyword>
<dbReference type="Pfam" id="PF02311">
    <property type="entry name" value="AraC_binding"/>
    <property type="match status" value="1"/>
</dbReference>
<dbReference type="Gene3D" id="2.60.120.10">
    <property type="entry name" value="Jelly Rolls"/>
    <property type="match status" value="1"/>
</dbReference>
<evidence type="ECO:0000256" key="3">
    <source>
        <dbReference type="ARBA" id="ARBA00023163"/>
    </source>
</evidence>
<evidence type="ECO:0000256" key="1">
    <source>
        <dbReference type="ARBA" id="ARBA00023015"/>
    </source>
</evidence>
<comment type="caution">
    <text evidence="5">The sequence shown here is derived from an EMBL/GenBank/DDBJ whole genome shotgun (WGS) entry which is preliminary data.</text>
</comment>
<name>C2KZM6_9FIRM</name>
<sequence>MVDDIRRKGEFGEVRMDYESVYLQDSIEIQELVSLHYFQYHKDFAFPGEAHPFWEFVCVDSGEITAIAGEKEIPLKKGEILFHEPNEFHNVLTNGKSAPSLVVISFYCHSPALWHFRRKCLSVTEQEKRILSKIIQEGSNVFSGRMDQPYQKKLLFSPEQNFGGQQLIRQYLAEFLISLYRRYFSLPLPGRSTEYFVEKGNRKRELYNSVVEYLERRIQEKLTIEEICRDMLLGRSHLQKLFQEVGSMGVMELFHKMKIDTAKRMIREGQLNFTQIADQLGYSSIHYFSRQFKKECDMSPSEYAQSIRSLAEEA</sequence>
<evidence type="ECO:0000256" key="2">
    <source>
        <dbReference type="ARBA" id="ARBA00023125"/>
    </source>
</evidence>
<protein>
    <submittedName>
        <fullName evidence="5">Transcriptional regulator, AraC family</fullName>
    </submittedName>
</protein>
<evidence type="ECO:0000313" key="5">
    <source>
        <dbReference type="EMBL" id="EEJ50794.1"/>
    </source>
</evidence>
<dbReference type="InterPro" id="IPR018060">
    <property type="entry name" value="HTH_AraC"/>
</dbReference>
<keyword evidence="6" id="KW-1185">Reference proteome</keyword>
<evidence type="ECO:0000259" key="4">
    <source>
        <dbReference type="PROSITE" id="PS01124"/>
    </source>
</evidence>
<dbReference type="Gene3D" id="1.10.10.60">
    <property type="entry name" value="Homeodomain-like"/>
    <property type="match status" value="1"/>
</dbReference>
<dbReference type="GO" id="GO:0043565">
    <property type="term" value="F:sequence-specific DNA binding"/>
    <property type="evidence" value="ECO:0007669"/>
    <property type="project" value="InterPro"/>
</dbReference>
<dbReference type="AlphaFoldDB" id="C2KZM6"/>
<dbReference type="SMART" id="SM00342">
    <property type="entry name" value="HTH_ARAC"/>
    <property type="match status" value="1"/>
</dbReference>
<gene>
    <name evidence="5" type="ORF">HMPREF6123_1945</name>
</gene>
<dbReference type="InterPro" id="IPR020449">
    <property type="entry name" value="Tscrpt_reg_AraC-type_HTH"/>
</dbReference>
<proteinExistence type="predicted"/>
<dbReference type="STRING" id="585501.HMPREF6123_1945"/>
<dbReference type="Pfam" id="PF12833">
    <property type="entry name" value="HTH_18"/>
    <property type="match status" value="1"/>
</dbReference>
<dbReference type="PRINTS" id="PR00032">
    <property type="entry name" value="HTHARAC"/>
</dbReference>
<dbReference type="eggNOG" id="COG2207">
    <property type="taxonomic scope" value="Bacteria"/>
</dbReference>
<dbReference type="InterPro" id="IPR014710">
    <property type="entry name" value="RmlC-like_jellyroll"/>
</dbReference>
<keyword evidence="3" id="KW-0804">Transcription</keyword>
<dbReference type="PANTHER" id="PTHR43280:SF2">
    <property type="entry name" value="HTH-TYPE TRANSCRIPTIONAL REGULATOR EXSA"/>
    <property type="match status" value="1"/>
</dbReference>